<dbReference type="Gene3D" id="3.40.640.10">
    <property type="entry name" value="Type I PLP-dependent aspartate aminotransferase-like (Major domain)"/>
    <property type="match status" value="1"/>
</dbReference>
<dbReference type="InterPro" id="IPR015424">
    <property type="entry name" value="PyrdxlP-dep_Trfase"/>
</dbReference>
<keyword evidence="14" id="KW-1185">Reference proteome</keyword>
<comment type="catalytic activity">
    <reaction evidence="9 11">
        <text>succinyl-CoA + glycine + H(+) = 5-aminolevulinate + CO2 + CoA</text>
        <dbReference type="Rhea" id="RHEA:12921"/>
        <dbReference type="ChEBI" id="CHEBI:15378"/>
        <dbReference type="ChEBI" id="CHEBI:16526"/>
        <dbReference type="ChEBI" id="CHEBI:57287"/>
        <dbReference type="ChEBI" id="CHEBI:57292"/>
        <dbReference type="ChEBI" id="CHEBI:57305"/>
        <dbReference type="ChEBI" id="CHEBI:356416"/>
        <dbReference type="EC" id="2.3.1.37"/>
    </reaction>
</comment>
<keyword evidence="5 11" id="KW-0808">Transferase</keyword>
<evidence type="ECO:0000256" key="5">
    <source>
        <dbReference type="ARBA" id="ARBA00022679"/>
    </source>
</evidence>
<dbReference type="PROSITE" id="PS00599">
    <property type="entry name" value="AA_TRANSFER_CLASS_2"/>
    <property type="match status" value="1"/>
</dbReference>
<dbReference type="AlphaFoldDB" id="A0A840ZMA6"/>
<dbReference type="GO" id="GO:0030170">
    <property type="term" value="F:pyridoxal phosphate binding"/>
    <property type="evidence" value="ECO:0007669"/>
    <property type="project" value="UniProtKB-UniRule"/>
</dbReference>
<dbReference type="GO" id="GO:0006782">
    <property type="term" value="P:protoporphyrinogen IX biosynthetic process"/>
    <property type="evidence" value="ECO:0007669"/>
    <property type="project" value="UniProtKB-UniRule"/>
</dbReference>
<dbReference type="Gene3D" id="3.90.1150.10">
    <property type="entry name" value="Aspartate Aminotransferase, domain 1"/>
    <property type="match status" value="1"/>
</dbReference>
<sequence>MNLMPVNADDTARSAAKGASLPDHALTDHALMGGDGGVDNAPGIDACNMRAGAGRPAAGRGAGPRTDYEAHFRGALERLHSERRYRVFADIERISGRFPQATWRRPEGGTREITVWCSNDYLGMGQHPEVVEAMTRTAARCGVGAGGTRNIAGNNSPLVDLERELADLHGKEAGLVFTSGYVSNQSGIATIAKLIPDCLILSDAFNHNSMIEGVRHSGCEKRVFRHNDLDHLEELLVAAGDRPKLICFESVYSMDGDVAPIAAICDLADTYGAMTYLDEVHAVGLYGERGAGIAERDGVMHRVDVIEGTLAKGYGCVGGYITGTATLCDAVRSHAAGFIFTTALPPAIAAAARASVRYLKRSGTERAAHQHQAAQTKAALAAAGLPVLATETHIVPLMVGDAELCKAAADHLLEHHDIYIQPINYPTVPRGTERLRITPSPFHDEARIAALTAALVETWDTLDLPRAGTVFAAAAE</sequence>
<evidence type="ECO:0000256" key="9">
    <source>
        <dbReference type="ARBA" id="ARBA00047654"/>
    </source>
</evidence>
<dbReference type="InterPro" id="IPR001917">
    <property type="entry name" value="Aminotrans_II_pyridoxalP_BS"/>
</dbReference>
<comment type="pathway">
    <text evidence="2 11">Porphyrin-containing compound metabolism; protoporphyrin-IX biosynthesis; 5-aminolevulinate from glycine: step 1/1.</text>
</comment>
<comment type="subunit">
    <text evidence="4">Homodimer.</text>
</comment>
<evidence type="ECO:0000256" key="7">
    <source>
        <dbReference type="ARBA" id="ARBA00023133"/>
    </source>
</evidence>
<dbReference type="SUPFAM" id="SSF53383">
    <property type="entry name" value="PLP-dependent transferases"/>
    <property type="match status" value="1"/>
</dbReference>
<dbReference type="Proteomes" id="UP000583454">
    <property type="component" value="Unassembled WGS sequence"/>
</dbReference>
<dbReference type="UniPathway" id="UPA00251">
    <property type="reaction ID" value="UER00375"/>
</dbReference>
<keyword evidence="6 10" id="KW-0663">Pyridoxal phosphate</keyword>
<dbReference type="PANTHER" id="PTHR13693:SF102">
    <property type="entry name" value="2-AMINO-3-KETOBUTYRATE COENZYME A LIGASE, MITOCHONDRIAL"/>
    <property type="match status" value="1"/>
</dbReference>
<dbReference type="Pfam" id="PF00155">
    <property type="entry name" value="Aminotran_1_2"/>
    <property type="match status" value="1"/>
</dbReference>
<keyword evidence="8 11" id="KW-0012">Acyltransferase</keyword>
<dbReference type="EMBL" id="JACHOP010000011">
    <property type="protein sequence ID" value="MBB5758061.1"/>
    <property type="molecule type" value="Genomic_DNA"/>
</dbReference>
<dbReference type="EC" id="2.3.1.37" evidence="11"/>
<dbReference type="InterPro" id="IPR050087">
    <property type="entry name" value="AON_synthase_class-II"/>
</dbReference>
<dbReference type="GO" id="GO:0003870">
    <property type="term" value="F:5-aminolevulinate synthase activity"/>
    <property type="evidence" value="ECO:0007669"/>
    <property type="project" value="UniProtKB-EC"/>
</dbReference>
<evidence type="ECO:0000256" key="6">
    <source>
        <dbReference type="ARBA" id="ARBA00022898"/>
    </source>
</evidence>
<evidence type="ECO:0000256" key="2">
    <source>
        <dbReference type="ARBA" id="ARBA00005029"/>
    </source>
</evidence>
<proteinExistence type="inferred from homology"/>
<name>A0A840ZMA6_9HYPH</name>
<comment type="similarity">
    <text evidence="3 10">Belongs to the class-II pyridoxal-phosphate-dependent aminotransferase family.</text>
</comment>
<dbReference type="PANTHER" id="PTHR13693">
    <property type="entry name" value="CLASS II AMINOTRANSFERASE/8-AMINO-7-OXONONANOATE SYNTHASE"/>
    <property type="match status" value="1"/>
</dbReference>
<evidence type="ECO:0000256" key="4">
    <source>
        <dbReference type="ARBA" id="ARBA00011738"/>
    </source>
</evidence>
<accession>A0A840ZMA6</accession>
<dbReference type="InterPro" id="IPR015422">
    <property type="entry name" value="PyrdxlP-dep_Trfase_small"/>
</dbReference>
<dbReference type="InterPro" id="IPR015421">
    <property type="entry name" value="PyrdxlP-dep_Trfase_major"/>
</dbReference>
<reference evidence="13 14" key="1">
    <citation type="submission" date="2020-08" db="EMBL/GenBank/DDBJ databases">
        <title>Genomic Encyclopedia of Type Strains, Phase IV (KMG-IV): sequencing the most valuable type-strain genomes for metagenomic binning, comparative biology and taxonomic classification.</title>
        <authorList>
            <person name="Goeker M."/>
        </authorList>
    </citation>
    <scope>NUCLEOTIDE SEQUENCE [LARGE SCALE GENOMIC DNA]</scope>
    <source>
        <strain evidence="13 14">DSM 2163</strain>
    </source>
</reference>
<evidence type="ECO:0000256" key="8">
    <source>
        <dbReference type="ARBA" id="ARBA00023315"/>
    </source>
</evidence>
<gene>
    <name evidence="13" type="ORF">HNR00_002779</name>
</gene>
<comment type="cofactor">
    <cofactor evidence="1 10">
        <name>pyridoxal 5'-phosphate</name>
        <dbReference type="ChEBI" id="CHEBI:597326"/>
    </cofactor>
</comment>
<comment type="caution">
    <text evidence="13">The sequence shown here is derived from an EMBL/GenBank/DDBJ whole genome shotgun (WGS) entry which is preliminary data.</text>
</comment>
<evidence type="ECO:0000259" key="12">
    <source>
        <dbReference type="Pfam" id="PF00155"/>
    </source>
</evidence>
<dbReference type="FunFam" id="3.40.640.10:FF:000006">
    <property type="entry name" value="5-aminolevulinate synthase, mitochondrial"/>
    <property type="match status" value="1"/>
</dbReference>
<dbReference type="CDD" id="cd06454">
    <property type="entry name" value="KBL_like"/>
    <property type="match status" value="1"/>
</dbReference>
<evidence type="ECO:0000313" key="13">
    <source>
        <dbReference type="EMBL" id="MBB5758061.1"/>
    </source>
</evidence>
<evidence type="ECO:0000256" key="10">
    <source>
        <dbReference type="RuleBase" id="RU003693"/>
    </source>
</evidence>
<dbReference type="InterPro" id="IPR004839">
    <property type="entry name" value="Aminotransferase_I/II_large"/>
</dbReference>
<evidence type="ECO:0000313" key="14">
    <source>
        <dbReference type="Proteomes" id="UP000583454"/>
    </source>
</evidence>
<keyword evidence="7 11" id="KW-0350">Heme biosynthesis</keyword>
<dbReference type="NCBIfam" id="TIGR01821">
    <property type="entry name" value="5aminolev_synth"/>
    <property type="match status" value="1"/>
</dbReference>
<evidence type="ECO:0000256" key="11">
    <source>
        <dbReference type="RuleBase" id="RU910713"/>
    </source>
</evidence>
<feature type="domain" description="Aminotransferase class I/classII large" evidence="12">
    <location>
        <begin position="112"/>
        <end position="454"/>
    </location>
</feature>
<evidence type="ECO:0000256" key="1">
    <source>
        <dbReference type="ARBA" id="ARBA00001933"/>
    </source>
</evidence>
<organism evidence="13 14">
    <name type="scientific">Methylorubrum rhodinum</name>
    <dbReference type="NCBI Taxonomy" id="29428"/>
    <lineage>
        <taxon>Bacteria</taxon>
        <taxon>Pseudomonadati</taxon>
        <taxon>Pseudomonadota</taxon>
        <taxon>Alphaproteobacteria</taxon>
        <taxon>Hyphomicrobiales</taxon>
        <taxon>Methylobacteriaceae</taxon>
        <taxon>Methylorubrum</taxon>
    </lineage>
</organism>
<dbReference type="InterPro" id="IPR010961">
    <property type="entry name" value="4pyrrol_synth_NH2levulA_synth"/>
</dbReference>
<evidence type="ECO:0000256" key="3">
    <source>
        <dbReference type="ARBA" id="ARBA00008392"/>
    </source>
</evidence>
<protein>
    <recommendedName>
        <fullName evidence="11">5-aminolevulinate synthase</fullName>
        <ecNumber evidence="11">2.3.1.37</ecNumber>
    </recommendedName>
    <alternativeName>
        <fullName evidence="11">5-aminolevulinic acid synthase</fullName>
    </alternativeName>
    <alternativeName>
        <fullName evidence="11">Delta-ALA synthase</fullName>
    </alternativeName>
    <alternativeName>
        <fullName evidence="11">Delta-aminolevulinate synthase</fullName>
    </alternativeName>
</protein>